<dbReference type="Gene3D" id="2.60.40.1120">
    <property type="entry name" value="Carboxypeptidase-like, regulatory domain"/>
    <property type="match status" value="1"/>
</dbReference>
<protein>
    <submittedName>
        <fullName evidence="2">Carboxypeptidase-like regulatory domain-containing protein</fullName>
    </submittedName>
</protein>
<gene>
    <name evidence="2" type="ORF">KEM10_00265</name>
</gene>
<evidence type="ECO:0000313" key="2">
    <source>
        <dbReference type="EMBL" id="MBS2096686.1"/>
    </source>
</evidence>
<dbReference type="InterPro" id="IPR008969">
    <property type="entry name" value="CarboxyPept-like_regulatory"/>
</dbReference>
<feature type="chain" id="PRO_5047212799" evidence="1">
    <location>
        <begin position="23"/>
        <end position="116"/>
    </location>
</feature>
<sequence>MKTQIILLVGLLMIGVSSFANNKDNKKDAEASTTAITSLSGTISDEATGENLAGVKVILEGTDQVAYTDFDGMFTFKDIKKGTYTLKSDFISYADKKTTIDTKKDCKVAIKLKAEK</sequence>
<evidence type="ECO:0000256" key="1">
    <source>
        <dbReference type="SAM" id="SignalP"/>
    </source>
</evidence>
<name>A0ABS5JQK6_9BACT</name>
<reference evidence="2 3" key="1">
    <citation type="journal article" date="2015" name="Int. J. Syst. Evol. Microbiol.">
        <title>Carboxylicivirga linearis sp. nov., isolated from a sea cucumber culture pond.</title>
        <authorList>
            <person name="Wang F.Q."/>
            <person name="Zhou Y.X."/>
            <person name="Lin X.Z."/>
            <person name="Chen G.J."/>
            <person name="Du Z.J."/>
        </authorList>
    </citation>
    <scope>NUCLEOTIDE SEQUENCE [LARGE SCALE GENOMIC DNA]</scope>
    <source>
        <strain evidence="2 3">FB218</strain>
    </source>
</reference>
<keyword evidence="1" id="KW-0732">Signal</keyword>
<dbReference type="Proteomes" id="UP000708576">
    <property type="component" value="Unassembled WGS sequence"/>
</dbReference>
<evidence type="ECO:0000313" key="3">
    <source>
        <dbReference type="Proteomes" id="UP000708576"/>
    </source>
</evidence>
<dbReference type="Pfam" id="PF13715">
    <property type="entry name" value="CarbopepD_reg_2"/>
    <property type="match status" value="1"/>
</dbReference>
<dbReference type="EMBL" id="JAGUCO010000001">
    <property type="protein sequence ID" value="MBS2096686.1"/>
    <property type="molecule type" value="Genomic_DNA"/>
</dbReference>
<dbReference type="RefSeq" id="WP_212211996.1">
    <property type="nucleotide sequence ID" value="NZ_JAGUCO010000001.1"/>
</dbReference>
<feature type="signal peptide" evidence="1">
    <location>
        <begin position="1"/>
        <end position="22"/>
    </location>
</feature>
<organism evidence="2 3">
    <name type="scientific">Carboxylicivirga linearis</name>
    <dbReference type="NCBI Taxonomy" id="1628157"/>
    <lineage>
        <taxon>Bacteria</taxon>
        <taxon>Pseudomonadati</taxon>
        <taxon>Bacteroidota</taxon>
        <taxon>Bacteroidia</taxon>
        <taxon>Marinilabiliales</taxon>
        <taxon>Marinilabiliaceae</taxon>
        <taxon>Carboxylicivirga</taxon>
    </lineage>
</organism>
<proteinExistence type="predicted"/>
<keyword evidence="3" id="KW-1185">Reference proteome</keyword>
<comment type="caution">
    <text evidence="2">The sequence shown here is derived from an EMBL/GenBank/DDBJ whole genome shotgun (WGS) entry which is preliminary data.</text>
</comment>
<accession>A0ABS5JQK6</accession>
<dbReference type="SUPFAM" id="SSF49464">
    <property type="entry name" value="Carboxypeptidase regulatory domain-like"/>
    <property type="match status" value="1"/>
</dbReference>